<dbReference type="CDD" id="cd02009">
    <property type="entry name" value="TPP_SHCHC_synthase"/>
    <property type="match status" value="1"/>
</dbReference>
<protein>
    <recommendedName>
        <fullName evidence="10">Thiamine pyrophosphate enzyme N-terminal TPP-binding domain-containing protein</fullName>
    </recommendedName>
</protein>
<evidence type="ECO:0000313" key="9">
    <source>
        <dbReference type="EMBL" id="SUZ59261.1"/>
    </source>
</evidence>
<dbReference type="InterPro" id="IPR011766">
    <property type="entry name" value="TPP_enzyme_TPP-bd"/>
</dbReference>
<dbReference type="GO" id="GO:0030976">
    <property type="term" value="F:thiamine pyrophosphate binding"/>
    <property type="evidence" value="ECO:0007669"/>
    <property type="project" value="InterPro"/>
</dbReference>
<dbReference type="PANTHER" id="PTHR42916">
    <property type="entry name" value="2-SUCCINYL-5-ENOLPYRUVYL-6-HYDROXY-3-CYCLOHEXENE-1-CARBOXYLATE SYNTHASE"/>
    <property type="match status" value="1"/>
</dbReference>
<dbReference type="GO" id="GO:0046872">
    <property type="term" value="F:metal ion binding"/>
    <property type="evidence" value="ECO:0007669"/>
    <property type="project" value="UniProtKB-KW"/>
</dbReference>
<dbReference type="AlphaFoldDB" id="A0A381NXC2"/>
<evidence type="ECO:0000256" key="5">
    <source>
        <dbReference type="ARBA" id="ARBA00023211"/>
    </source>
</evidence>
<dbReference type="Pfam" id="PF02775">
    <property type="entry name" value="TPP_enzyme_C"/>
    <property type="match status" value="1"/>
</dbReference>
<dbReference type="SUPFAM" id="SSF52518">
    <property type="entry name" value="Thiamin diphosphate-binding fold (THDP-binding)"/>
    <property type="match status" value="2"/>
</dbReference>
<keyword evidence="2" id="KW-0479">Metal-binding</keyword>
<dbReference type="Gene3D" id="3.40.50.970">
    <property type="match status" value="2"/>
</dbReference>
<evidence type="ECO:0000259" key="6">
    <source>
        <dbReference type="Pfam" id="PF02775"/>
    </source>
</evidence>
<dbReference type="CDD" id="cd07037">
    <property type="entry name" value="TPP_PYR_MenD"/>
    <property type="match status" value="1"/>
</dbReference>
<dbReference type="Pfam" id="PF02776">
    <property type="entry name" value="TPP_enzyme_N"/>
    <property type="match status" value="1"/>
</dbReference>
<dbReference type="Gene3D" id="3.40.50.1220">
    <property type="entry name" value="TPP-binding domain"/>
    <property type="match status" value="1"/>
</dbReference>
<keyword evidence="3" id="KW-0460">Magnesium</keyword>
<dbReference type="Pfam" id="PF16582">
    <property type="entry name" value="TPP_enzyme_M_2"/>
    <property type="match status" value="1"/>
</dbReference>
<dbReference type="HAMAP" id="MF_01659">
    <property type="entry name" value="MenD"/>
    <property type="match status" value="1"/>
</dbReference>
<dbReference type="EMBL" id="UINC01000666">
    <property type="protein sequence ID" value="SUZ59261.1"/>
    <property type="molecule type" value="Genomic_DNA"/>
</dbReference>
<evidence type="ECO:0000259" key="8">
    <source>
        <dbReference type="Pfam" id="PF16582"/>
    </source>
</evidence>
<name>A0A381NXC2_9ZZZZ</name>
<feature type="domain" description="Thiamine pyrophosphate enzyme N-terminal TPP-binding" evidence="7">
    <location>
        <begin position="12"/>
        <end position="123"/>
    </location>
</feature>
<evidence type="ECO:0000256" key="2">
    <source>
        <dbReference type="ARBA" id="ARBA00022723"/>
    </source>
</evidence>
<dbReference type="GO" id="GO:0009234">
    <property type="term" value="P:menaquinone biosynthetic process"/>
    <property type="evidence" value="ECO:0007669"/>
    <property type="project" value="InterPro"/>
</dbReference>
<evidence type="ECO:0000256" key="1">
    <source>
        <dbReference type="ARBA" id="ARBA00022679"/>
    </source>
</evidence>
<dbReference type="PANTHER" id="PTHR42916:SF1">
    <property type="entry name" value="PROTEIN PHYLLO, CHLOROPLASTIC"/>
    <property type="match status" value="1"/>
</dbReference>
<reference evidence="9" key="1">
    <citation type="submission" date="2018-05" db="EMBL/GenBank/DDBJ databases">
        <authorList>
            <person name="Lanie J.A."/>
            <person name="Ng W.-L."/>
            <person name="Kazmierczak K.M."/>
            <person name="Andrzejewski T.M."/>
            <person name="Davidsen T.M."/>
            <person name="Wayne K.J."/>
            <person name="Tettelin H."/>
            <person name="Glass J.I."/>
            <person name="Rusch D."/>
            <person name="Podicherti R."/>
            <person name="Tsui H.-C.T."/>
            <person name="Winkler M.E."/>
        </authorList>
    </citation>
    <scope>NUCLEOTIDE SEQUENCE</scope>
</reference>
<dbReference type="InterPro" id="IPR029061">
    <property type="entry name" value="THDP-binding"/>
</dbReference>
<dbReference type="InterPro" id="IPR012001">
    <property type="entry name" value="Thiamin_PyroP_enz_TPP-bd_dom"/>
</dbReference>
<dbReference type="PIRSF" id="PIRSF004983">
    <property type="entry name" value="MenD"/>
    <property type="match status" value="1"/>
</dbReference>
<evidence type="ECO:0008006" key="10">
    <source>
        <dbReference type="Google" id="ProtNLM"/>
    </source>
</evidence>
<organism evidence="9">
    <name type="scientific">marine metagenome</name>
    <dbReference type="NCBI Taxonomy" id="408172"/>
    <lineage>
        <taxon>unclassified sequences</taxon>
        <taxon>metagenomes</taxon>
        <taxon>ecological metagenomes</taxon>
    </lineage>
</organism>
<sequence>MTTDAVYAACAAFATELAAQGVQHSVISPGSRSTPLALTLARTPELRNWIRLDERSAAFFALGLAKSSGRPVALVCTSGTAAANYLPAITEAHWSGTPLIVLTANRPPELRGWGAGQTIDQTNIYGSNVRWFAELPIASESSPGWFQRTAARAVQTSTGLHPGPVHLDWPFREPLEPRGDASWTHPLKPLTIATPTLTLKSDAVARLAASFESTPRGVVVAGPMAAGDRWKHAVQDFCKKTGFPLLAEPLSQLRVKADDVAVINHHDHLLGCTWAHDTVPEIVVRLGGPPTCKPLRLWMEHHRAPMIMFDPSSSWTDPSFTITEMISAGPEGLQAISDVIAPEICDPDWGRRWTNADREAGAVIDEILDSEALLQPAIARELGRRLPGEQLLYVSNSMPVRDVDSFFESRSDDLAILGNRGASGIDGMISSAAGAAASGRPTTLLIGDLAFQHDLGGLVAAASDEVALTIIVIENQGGAIFDYLPISELVDADLFNMLFRTPQGLDIAEVVAALGVEHIQVSDLRALGSCLEEHDGLRIISIRVDPDLDRDQHRRIRQAIETRLR</sequence>
<accession>A0A381NXC2</accession>
<evidence type="ECO:0000256" key="4">
    <source>
        <dbReference type="ARBA" id="ARBA00023052"/>
    </source>
</evidence>
<keyword evidence="4" id="KW-0786">Thiamine pyrophosphate</keyword>
<proteinExistence type="inferred from homology"/>
<evidence type="ECO:0000256" key="3">
    <source>
        <dbReference type="ARBA" id="ARBA00022842"/>
    </source>
</evidence>
<dbReference type="InterPro" id="IPR032264">
    <property type="entry name" value="MenD_middle"/>
</dbReference>
<dbReference type="GO" id="GO:0070204">
    <property type="term" value="F:2-succinyl-5-enolpyruvyl-6-hydroxy-3-cyclohexene-1-carboxylic-acid synthase activity"/>
    <property type="evidence" value="ECO:0007669"/>
    <property type="project" value="InterPro"/>
</dbReference>
<feature type="domain" description="Menaquinone biosynthesis protein MenD middle" evidence="8">
    <location>
        <begin position="209"/>
        <end position="394"/>
    </location>
</feature>
<keyword evidence="5" id="KW-0464">Manganese</keyword>
<gene>
    <name evidence="9" type="ORF">METZ01_LOCUS12115</name>
</gene>
<dbReference type="InterPro" id="IPR004433">
    <property type="entry name" value="MenaQ_synth_MenD"/>
</dbReference>
<keyword evidence="1" id="KW-0808">Transferase</keyword>
<feature type="domain" description="Thiamine pyrophosphate enzyme TPP-binding" evidence="6">
    <location>
        <begin position="428"/>
        <end position="532"/>
    </location>
</feature>
<dbReference type="NCBIfam" id="TIGR00173">
    <property type="entry name" value="menD"/>
    <property type="match status" value="1"/>
</dbReference>
<evidence type="ECO:0000259" key="7">
    <source>
        <dbReference type="Pfam" id="PF02776"/>
    </source>
</evidence>